<dbReference type="Proteomes" id="UP000002526">
    <property type="component" value="Chromosome"/>
</dbReference>
<organism evidence="1 2">
    <name type="scientific">Bradyrhizobium diazoefficiens (strain JCM 10833 / BCRC 13528 / IAM 13628 / NBRC 14792 / USDA 110)</name>
    <dbReference type="NCBI Taxonomy" id="224911"/>
    <lineage>
        <taxon>Bacteria</taxon>
        <taxon>Pseudomonadati</taxon>
        <taxon>Pseudomonadota</taxon>
        <taxon>Alphaproteobacteria</taxon>
        <taxon>Hyphomicrobiales</taxon>
        <taxon>Nitrobacteraceae</taxon>
        <taxon>Bradyrhizobium</taxon>
    </lineage>
</organism>
<dbReference type="InParanoid" id="Q89UZ8"/>
<dbReference type="KEGG" id="bja:blr1261"/>
<dbReference type="HOGENOM" id="CLU_948883_0_0_5"/>
<dbReference type="EnsemblBacteria" id="BAC46526">
    <property type="protein sequence ID" value="BAC46526"/>
    <property type="gene ID" value="BAC46526"/>
</dbReference>
<evidence type="ECO:0000313" key="2">
    <source>
        <dbReference type="Proteomes" id="UP000002526"/>
    </source>
</evidence>
<accession>Q89UZ8</accession>
<sequence length="293" mass="33119">MSNMLYRVVRPMKRDGSRFQLYVRRIPVDVRERLVGRTLHFPLGAETHAVTISPRAQAIRFSLRADEPAEVKTRIAAADQYLERILRAFRDDSPTSLTNAQATALAGRLYRAWAGGEGRERTYAVEQGHDGKMRPVPHDPEDDAVIFEAALMRLVRLETIGKHEMDKPAPRRNPFDLDNLPPADQCPETSALEIHLGRLVDRLLLSEGIRRVDAASRGLLLRAFWLALRDAFEVRLRNAQGDYSPDPKSERFPAWVAPNGDSATIKQSVLKRGSLTSLLRRSLILRQNTLESL</sequence>
<protein>
    <submittedName>
        <fullName evidence="1">Blr1261 protein</fullName>
    </submittedName>
</protein>
<dbReference type="EMBL" id="BA000040">
    <property type="protein sequence ID" value="BAC46526.1"/>
    <property type="molecule type" value="Genomic_DNA"/>
</dbReference>
<proteinExistence type="predicted"/>
<reference evidence="2" key="1">
    <citation type="journal article" date="2002" name="DNA Res.">
        <title>Complete genomic sequence of nitrogen-fixing symbiotic bacterium Bradyrhizobium japonicum USDA110.</title>
        <authorList>
            <person name="Kaneko T."/>
            <person name="Nakamura Y."/>
            <person name="Sato S."/>
            <person name="Minamisawa K."/>
            <person name="Uchiumi T."/>
            <person name="Sasamoto S."/>
            <person name="Watanabe A."/>
            <person name="Idesawa K."/>
            <person name="Iriguchi M."/>
            <person name="Kawashima K."/>
            <person name="Kohara M."/>
            <person name="Matsumoto M."/>
            <person name="Shimpo S."/>
            <person name="Tsuruoka H."/>
            <person name="Wada T."/>
            <person name="Yamada M."/>
            <person name="Tabata S."/>
        </authorList>
    </citation>
    <scope>NUCLEOTIDE SEQUENCE [LARGE SCALE GENOMIC DNA]</scope>
    <source>
        <strain evidence="2">JCM 10833 / BCRC 13528 / IAM 13628 / NBRC 14792 / USDA 110</strain>
    </source>
</reference>
<dbReference type="AlphaFoldDB" id="Q89UZ8"/>
<gene>
    <name evidence="1" type="ordered locus">blr1261</name>
</gene>
<name>Q89UZ8_BRADU</name>
<keyword evidence="2" id="KW-1185">Reference proteome</keyword>
<dbReference type="OrthoDB" id="9784724at2"/>
<dbReference type="eggNOG" id="COG0582">
    <property type="taxonomic scope" value="Bacteria"/>
</dbReference>
<evidence type="ECO:0000313" key="1">
    <source>
        <dbReference type="EMBL" id="BAC46526.1"/>
    </source>
</evidence>